<dbReference type="Proteomes" id="UP000676649">
    <property type="component" value="Chromosome"/>
</dbReference>
<accession>A0A975RA89</accession>
<evidence type="ECO:0000313" key="2">
    <source>
        <dbReference type="EMBL" id="QWF71897.1"/>
    </source>
</evidence>
<dbReference type="RefSeq" id="WP_215583695.1">
    <property type="nucleotide sequence ID" value="NZ_CP073754.1"/>
</dbReference>
<keyword evidence="3" id="KW-1185">Reference proteome</keyword>
<evidence type="ECO:0000256" key="1">
    <source>
        <dbReference type="ARBA" id="ARBA00009981"/>
    </source>
</evidence>
<dbReference type="Pfam" id="PF03683">
    <property type="entry name" value="UPF0175"/>
    <property type="match status" value="1"/>
</dbReference>
<dbReference type="KEGG" id="mpad:KEF85_05415"/>
<sequence>MFLITVPVMYATNVRNLKKNPSEALRHAEQEPVLIMKGNEPNAMIFNLKTSLADINEQLKPALAASLFKDRVLSLGAAAQMSGLSLSEFIDHLSQLDIDVVLADRQTSQELEILNSCL</sequence>
<dbReference type="SUPFAM" id="SSF143120">
    <property type="entry name" value="YefM-like"/>
    <property type="match status" value="1"/>
</dbReference>
<reference evidence="2" key="1">
    <citation type="submission" date="2021-04" db="EMBL/GenBank/DDBJ databases">
        <title>Draft genome sequence data of methanotrophic Methylovulum sp. strain S1L and Methylomonas sp. strain S2AM isolated from boreal lake water columns.</title>
        <authorList>
            <person name="Rissanen A.J."/>
            <person name="Mangayil R."/>
            <person name="Svenning M.M."/>
            <person name="Khanongnuch R."/>
        </authorList>
    </citation>
    <scope>NUCLEOTIDE SEQUENCE</scope>
    <source>
        <strain evidence="2">S2AM</strain>
    </source>
</reference>
<protein>
    <submittedName>
        <fullName evidence="2">UPF0175 family protein</fullName>
    </submittedName>
</protein>
<evidence type="ECO:0000313" key="3">
    <source>
        <dbReference type="Proteomes" id="UP000676649"/>
    </source>
</evidence>
<dbReference type="AlphaFoldDB" id="A0A975RA89"/>
<organism evidence="2 3">
    <name type="scientific">Methylomonas paludis</name>
    <dbReference type="NCBI Taxonomy" id="1173101"/>
    <lineage>
        <taxon>Bacteria</taxon>
        <taxon>Pseudomonadati</taxon>
        <taxon>Pseudomonadota</taxon>
        <taxon>Gammaproteobacteria</taxon>
        <taxon>Methylococcales</taxon>
        <taxon>Methylococcaceae</taxon>
        <taxon>Methylomonas</taxon>
    </lineage>
</organism>
<dbReference type="EMBL" id="CP073754">
    <property type="protein sequence ID" value="QWF71897.1"/>
    <property type="molecule type" value="Genomic_DNA"/>
</dbReference>
<proteinExistence type="inferred from homology"/>
<name>A0A975RA89_9GAMM</name>
<comment type="similarity">
    <text evidence="1">Belongs to the phD/YefM antitoxin family.</text>
</comment>
<dbReference type="InterPro" id="IPR036165">
    <property type="entry name" value="YefM-like_sf"/>
</dbReference>
<gene>
    <name evidence="2" type="ORF">KEF85_05415</name>
</gene>
<dbReference type="InterPro" id="IPR005368">
    <property type="entry name" value="UPF0175"/>
</dbReference>